<name>A0AAD9Z9L3_9LECA</name>
<organism evidence="23 24">
    <name type="scientific">Lepraria neglecta</name>
    <dbReference type="NCBI Taxonomy" id="209136"/>
    <lineage>
        <taxon>Eukaryota</taxon>
        <taxon>Fungi</taxon>
        <taxon>Dikarya</taxon>
        <taxon>Ascomycota</taxon>
        <taxon>Pezizomycotina</taxon>
        <taxon>Lecanoromycetes</taxon>
        <taxon>OSLEUM clade</taxon>
        <taxon>Lecanoromycetidae</taxon>
        <taxon>Lecanorales</taxon>
        <taxon>Lecanorineae</taxon>
        <taxon>Stereocaulaceae</taxon>
        <taxon>Lepraria</taxon>
    </lineage>
</organism>
<comment type="similarity">
    <text evidence="5">Belongs to the ATG9 family.</text>
</comment>
<keyword evidence="15" id="KW-0968">Cytoplasmic vesicle</keyword>
<dbReference type="GO" id="GO:0005776">
    <property type="term" value="C:autophagosome"/>
    <property type="evidence" value="ECO:0007669"/>
    <property type="project" value="TreeGrafter"/>
</dbReference>
<keyword evidence="9" id="KW-0496">Mitochondrion</keyword>
<dbReference type="GO" id="GO:0006869">
    <property type="term" value="P:lipid transport"/>
    <property type="evidence" value="ECO:0007669"/>
    <property type="project" value="UniProtKB-KW"/>
</dbReference>
<evidence type="ECO:0000256" key="20">
    <source>
        <dbReference type="PROSITE-ProRule" id="PRU00282"/>
    </source>
</evidence>
<evidence type="ECO:0000256" key="15">
    <source>
        <dbReference type="ARBA" id="ARBA00023329"/>
    </source>
</evidence>
<protein>
    <recommendedName>
        <fullName evidence="6">Autophagy-related protein 9</fullName>
    </recommendedName>
</protein>
<evidence type="ECO:0000256" key="11">
    <source>
        <dbReference type="ARBA" id="ARBA00023006"/>
    </source>
</evidence>
<evidence type="ECO:0000256" key="19">
    <source>
        <dbReference type="ARBA" id="ARBA00024631"/>
    </source>
</evidence>
<evidence type="ECO:0000256" key="13">
    <source>
        <dbReference type="ARBA" id="ARBA00023055"/>
    </source>
</evidence>
<dbReference type="Proteomes" id="UP001276659">
    <property type="component" value="Unassembled WGS sequence"/>
</dbReference>
<proteinExistence type="inferred from homology"/>
<evidence type="ECO:0000256" key="10">
    <source>
        <dbReference type="ARBA" id="ARBA00022989"/>
    </source>
</evidence>
<feature type="compositionally biased region" description="Polar residues" evidence="21">
    <location>
        <begin position="81"/>
        <end position="92"/>
    </location>
</feature>
<keyword evidence="14 20" id="KW-0472">Membrane</keyword>
<evidence type="ECO:0000256" key="17">
    <source>
        <dbReference type="ARBA" id="ARBA00024615"/>
    </source>
</evidence>
<evidence type="ECO:0000256" key="6">
    <source>
        <dbReference type="ARBA" id="ARBA00018074"/>
    </source>
</evidence>
<dbReference type="GO" id="GO:0005789">
    <property type="term" value="C:endoplasmic reticulum membrane"/>
    <property type="evidence" value="ECO:0007669"/>
    <property type="project" value="UniProtKB-SubCell"/>
</dbReference>
<feature type="transmembrane region" description="Helical" evidence="22">
    <location>
        <begin position="625"/>
        <end position="646"/>
    </location>
</feature>
<feature type="repeat" description="Solcar" evidence="20">
    <location>
        <begin position="1054"/>
        <end position="1138"/>
    </location>
</feature>
<dbReference type="Gene3D" id="1.50.40.10">
    <property type="entry name" value="Mitochondrial carrier domain"/>
    <property type="match status" value="1"/>
</dbReference>
<feature type="transmembrane region" description="Helical" evidence="22">
    <location>
        <begin position="525"/>
        <end position="543"/>
    </location>
</feature>
<keyword evidence="13" id="KW-0445">Lipid transport</keyword>
<keyword evidence="12" id="KW-0333">Golgi apparatus</keyword>
<feature type="region of interest" description="Disordered" evidence="21">
    <location>
        <begin position="117"/>
        <end position="146"/>
    </location>
</feature>
<evidence type="ECO:0000256" key="5">
    <source>
        <dbReference type="ARBA" id="ARBA00006185"/>
    </source>
</evidence>
<evidence type="ECO:0000256" key="2">
    <source>
        <dbReference type="ARBA" id="ARBA00004477"/>
    </source>
</evidence>
<feature type="transmembrane region" description="Helical" evidence="22">
    <location>
        <begin position="269"/>
        <end position="287"/>
    </location>
</feature>
<comment type="catalytic activity">
    <reaction evidence="17">
        <text>a 1,2-diacyl-sn-glycero-3-phosphoethanolamine(in) = a 1,2-diacyl-sn-glycero-3-phosphoethanolamine(out)</text>
        <dbReference type="Rhea" id="RHEA:38895"/>
        <dbReference type="ChEBI" id="CHEBI:64612"/>
    </reaction>
</comment>
<comment type="subcellular location">
    <subcellularLocation>
        <location evidence="1">Cytoplasmic vesicle membrane</location>
        <topology evidence="1">Multi-pass membrane protein</topology>
    </subcellularLocation>
    <subcellularLocation>
        <location evidence="2">Endoplasmic reticulum membrane</location>
        <topology evidence="2">Multi-pass membrane protein</topology>
    </subcellularLocation>
    <subcellularLocation>
        <location evidence="4">Golgi apparatus membrane</location>
        <topology evidence="4">Multi-pass membrane protein</topology>
    </subcellularLocation>
    <subcellularLocation>
        <location evidence="3">Preautophagosomal structure membrane</location>
        <topology evidence="3">Multi-pass membrane protein</topology>
    </subcellularLocation>
</comment>
<feature type="repeat" description="Solcar" evidence="20">
    <location>
        <begin position="1145"/>
        <end position="1227"/>
    </location>
</feature>
<evidence type="ECO:0000313" key="24">
    <source>
        <dbReference type="Proteomes" id="UP001276659"/>
    </source>
</evidence>
<dbReference type="GO" id="GO:0034045">
    <property type="term" value="C:phagophore assembly site membrane"/>
    <property type="evidence" value="ECO:0007669"/>
    <property type="project" value="UniProtKB-SubCell"/>
</dbReference>
<evidence type="ECO:0000256" key="21">
    <source>
        <dbReference type="SAM" id="MobiDB-lite"/>
    </source>
</evidence>
<evidence type="ECO:0000256" key="12">
    <source>
        <dbReference type="ARBA" id="ARBA00023034"/>
    </source>
</evidence>
<evidence type="ECO:0000256" key="8">
    <source>
        <dbReference type="ARBA" id="ARBA00022692"/>
    </source>
</evidence>
<feature type="compositionally biased region" description="Acidic residues" evidence="21">
    <location>
        <begin position="843"/>
        <end position="852"/>
    </location>
</feature>
<dbReference type="GO" id="GO:0061709">
    <property type="term" value="P:reticulophagy"/>
    <property type="evidence" value="ECO:0007669"/>
    <property type="project" value="TreeGrafter"/>
</dbReference>
<evidence type="ECO:0000256" key="4">
    <source>
        <dbReference type="ARBA" id="ARBA00004653"/>
    </source>
</evidence>
<evidence type="ECO:0000256" key="16">
    <source>
        <dbReference type="ARBA" id="ARBA00024479"/>
    </source>
</evidence>
<dbReference type="EMBL" id="JASNWA010000007">
    <property type="protein sequence ID" value="KAK3173538.1"/>
    <property type="molecule type" value="Genomic_DNA"/>
</dbReference>
<sequence length="1227" mass="138355">MMASNILSRFLPPAVGEPSVYETLRQHDEASDQLDIEDQAGMALDEENLGAGFHDYELDDTLADASASHTAPLRTRESSKGTRNVHGQNRGHQSSHRANIDELDDDVPQSLLFEDDRDVVPASRTQQTRGIPPSVPGPASRGTRAKWQATQEQQRLHQDALPHQVPPRIPHRRGQGLGMMDSRERAMWMWANVENLDNFLKDVYDYFLGNGIWCILLRRLLNLLTLAFVVAFSTFLLSCIDYKKIPTSKNMSQILVPQCTKKMSGSANFLIWLFAFLWIGKLFQYCWDFRRLRNMQNFYLYLLEISDTDIQTVSWQEIVKRLMMLRDSNPATAAGVKERHRRFMGSQSKQRMDAHDIANRLMRRDNYLIALINKDILDLTLPIPFLKNRQLFSKTLEWNLNLCILDYVFNEQGQVRPLFLKDTHRRALSDGLRRRFLFAGFMNVLCAPFIVIFFMLLYFFRYFNEYQRYPSQIGSRQYTPLAEWKFRGFNELWHLFERRVNMSYPFASRYLDQFPKDKTIQVSKFVAFVTGALASVLALASVIDPESFLAFEITRDRTVLFYLGIFGTVWAVARGLVPEENLVFDPEYTITNVTEYTHYLPSHWRGRLHSNEVRAEFAMLYQMKVVIFLEEILSILFTPLILWISLPKCSDRLVDFFREFTIHVDGLGYVCSFAVFDFKKGGNNTAQPDGGAARELREDFYATKDNKMLTSYYNFKDIYDPTNRPGAPYTHQMSRQSFYAPPTFPGLMSPTLAAEAYGPTLSRPSKTDRQSRGLTRSILTGAPVGQHSAYHRTPRFAPEGGRSSPMASILLDPQHQPSSAGLRKQRRHGTQSRLQSSRMPLDDPLEDEEEALMENAENSKGDGSEGAGNESNLGESWKTTRAGNRDEDGEEDAQATNHDRGPGVLGLVAQFAKTQTEGRGTGSFATPLDLGMAAHDPLVPVEDYEWAPSCYEALPPNFTLLENCLAGAFAGIMEHSVMYPVDLLKTRLQVLKPAEGGLYTGMQQAFWRIGRVEGYKSMWRGVSSVIVGAGPAHALYFATFEAVKHAMGGNNAGYHPLAAGAGGVCATLISDAFMNPFDVIKQRMQVHGSTYRGILDCTKSVYRNEGFKAFFVSYPTTLSMTVPFTGLQFAAYGSISQFLNPTREYNPALHGLAGGLAGGFAAALTTPLDVIKTLLQTRGTSRDPELRHAKGMLAAARIIKREHGYGGFFRGLRPRIVTAVPSSAICW</sequence>
<evidence type="ECO:0000256" key="7">
    <source>
        <dbReference type="ARBA" id="ARBA00022448"/>
    </source>
</evidence>
<dbReference type="AlphaFoldDB" id="A0AAD9Z9L3"/>
<dbReference type="PROSITE" id="PS50920">
    <property type="entry name" value="SOLCAR"/>
    <property type="match status" value="3"/>
</dbReference>
<dbReference type="SUPFAM" id="SSF103506">
    <property type="entry name" value="Mitochondrial carrier"/>
    <property type="match status" value="1"/>
</dbReference>
<dbReference type="GO" id="GO:0000139">
    <property type="term" value="C:Golgi membrane"/>
    <property type="evidence" value="ECO:0007669"/>
    <property type="project" value="UniProtKB-SubCell"/>
</dbReference>
<accession>A0AAD9Z9L3</accession>
<keyword evidence="7" id="KW-0813">Transport</keyword>
<keyword evidence="8 20" id="KW-0812">Transmembrane</keyword>
<feature type="region of interest" description="Disordered" evidence="21">
    <location>
        <begin position="66"/>
        <end position="100"/>
    </location>
</feature>
<keyword evidence="10 22" id="KW-1133">Transmembrane helix</keyword>
<evidence type="ECO:0000256" key="22">
    <source>
        <dbReference type="SAM" id="Phobius"/>
    </source>
</evidence>
<evidence type="ECO:0000256" key="3">
    <source>
        <dbReference type="ARBA" id="ARBA00004511"/>
    </source>
</evidence>
<feature type="repeat" description="Solcar" evidence="20">
    <location>
        <begin position="958"/>
        <end position="1046"/>
    </location>
</feature>
<comment type="catalytic activity">
    <reaction evidence="16">
        <text>a 1,2-diacyl-sn-glycero-3-phospho-L-serine(in) = a 1,2-diacyl-sn-glycero-3-phospho-L-serine(out)</text>
        <dbReference type="Rhea" id="RHEA:38663"/>
        <dbReference type="ChEBI" id="CHEBI:57262"/>
    </reaction>
</comment>
<dbReference type="InterPro" id="IPR023395">
    <property type="entry name" value="MCP_dom_sf"/>
</dbReference>
<comment type="catalytic activity">
    <reaction evidence="18">
        <text>a 1,2-diacyl-sn-glycero-3-phospho-(1D-myo-inositol-3-phosphate)(in) = a 1,2-diacyl-sn-glycero-3-phospho-(1D-myo-inositol-3-phosphate)(out)</text>
        <dbReference type="Rhea" id="RHEA:67920"/>
        <dbReference type="ChEBI" id="CHEBI:58088"/>
    </reaction>
</comment>
<dbReference type="GO" id="GO:0000422">
    <property type="term" value="P:autophagy of mitochondrion"/>
    <property type="evidence" value="ECO:0007669"/>
    <property type="project" value="TreeGrafter"/>
</dbReference>
<dbReference type="InterPro" id="IPR007241">
    <property type="entry name" value="Autophagy-rel_prot_9"/>
</dbReference>
<dbReference type="GO" id="GO:0034497">
    <property type="term" value="P:protein localization to phagophore assembly site"/>
    <property type="evidence" value="ECO:0007669"/>
    <property type="project" value="TreeGrafter"/>
</dbReference>
<dbReference type="Pfam" id="PF00153">
    <property type="entry name" value="Mito_carr"/>
    <property type="match status" value="3"/>
</dbReference>
<reference evidence="23" key="1">
    <citation type="submission" date="2022-11" db="EMBL/GenBank/DDBJ databases">
        <title>Chromosomal genome sequence assembly and mating type (MAT) locus characterization of the leprose asexual lichenized fungus Lepraria neglecta (Nyl.) Erichsen.</title>
        <authorList>
            <person name="Allen J.L."/>
            <person name="Pfeffer B."/>
        </authorList>
    </citation>
    <scope>NUCLEOTIDE SEQUENCE</scope>
    <source>
        <strain evidence="23">Allen 5258</strain>
    </source>
</reference>
<evidence type="ECO:0000256" key="14">
    <source>
        <dbReference type="ARBA" id="ARBA00023136"/>
    </source>
</evidence>
<evidence type="ECO:0000256" key="18">
    <source>
        <dbReference type="ARBA" id="ARBA00024621"/>
    </source>
</evidence>
<keyword evidence="11" id="KW-0072">Autophagy</keyword>
<evidence type="ECO:0000256" key="9">
    <source>
        <dbReference type="ARBA" id="ARBA00022792"/>
    </source>
</evidence>
<comment type="catalytic activity">
    <reaction evidence="19">
        <text>a 1,2-diacyl-sn-glycero-3-phosphocholine(in) = a 1,2-diacyl-sn-glycero-3-phosphocholine(out)</text>
        <dbReference type="Rhea" id="RHEA:38571"/>
        <dbReference type="ChEBI" id="CHEBI:57643"/>
    </reaction>
</comment>
<dbReference type="GO" id="GO:0034727">
    <property type="term" value="P:piecemeal microautophagy of the nucleus"/>
    <property type="evidence" value="ECO:0007669"/>
    <property type="project" value="TreeGrafter"/>
</dbReference>
<keyword evidence="9" id="KW-0999">Mitochondrion inner membrane</keyword>
<gene>
    <name evidence="23" type="ORF">OEA41_006868</name>
</gene>
<keyword evidence="24" id="KW-1185">Reference proteome</keyword>
<feature type="transmembrane region" description="Helical" evidence="22">
    <location>
        <begin position="436"/>
        <end position="460"/>
    </location>
</feature>
<feature type="transmembrane region" description="Helical" evidence="22">
    <location>
        <begin position="559"/>
        <end position="577"/>
    </location>
</feature>
<dbReference type="InterPro" id="IPR018108">
    <property type="entry name" value="MCP_transmembrane"/>
</dbReference>
<dbReference type="GO" id="GO:0030659">
    <property type="term" value="C:cytoplasmic vesicle membrane"/>
    <property type="evidence" value="ECO:0007669"/>
    <property type="project" value="UniProtKB-SubCell"/>
</dbReference>
<dbReference type="PANTHER" id="PTHR13038:SF10">
    <property type="entry name" value="AUTOPHAGY-RELATED PROTEIN 9"/>
    <property type="match status" value="1"/>
</dbReference>
<evidence type="ECO:0000256" key="1">
    <source>
        <dbReference type="ARBA" id="ARBA00004439"/>
    </source>
</evidence>
<feature type="transmembrane region" description="Helical" evidence="22">
    <location>
        <begin position="220"/>
        <end position="240"/>
    </location>
</feature>
<feature type="region of interest" description="Disordered" evidence="21">
    <location>
        <begin position="758"/>
        <end position="903"/>
    </location>
</feature>
<evidence type="ECO:0000313" key="23">
    <source>
        <dbReference type="EMBL" id="KAK3173538.1"/>
    </source>
</evidence>
<feature type="compositionally biased region" description="Polar residues" evidence="21">
    <location>
        <begin position="869"/>
        <end position="882"/>
    </location>
</feature>
<dbReference type="PANTHER" id="PTHR13038">
    <property type="entry name" value="APG9 AUTOPHAGY 9"/>
    <property type="match status" value="1"/>
</dbReference>
<comment type="caution">
    <text evidence="23">The sequence shown here is derived from an EMBL/GenBank/DDBJ whole genome shotgun (WGS) entry which is preliminary data.</text>
</comment>
<dbReference type="FunFam" id="1.50.40.10:FF:000029">
    <property type="entry name" value="Solute carrier family 25 member 28"/>
    <property type="match status" value="1"/>
</dbReference>
<dbReference type="Pfam" id="PF04109">
    <property type="entry name" value="ATG9"/>
    <property type="match status" value="1"/>
</dbReference>